<protein>
    <submittedName>
        <fullName evidence="1">Uncharacterized protein</fullName>
    </submittedName>
</protein>
<name>C9MTW7_9BACT</name>
<gene>
    <name evidence="1" type="ORF">HMPREF0973_03096</name>
</gene>
<reference evidence="1 2" key="1">
    <citation type="submission" date="2009-09" db="EMBL/GenBank/DDBJ databases">
        <authorList>
            <person name="Weinstock G."/>
            <person name="Sodergren E."/>
            <person name="Clifton S."/>
            <person name="Fulton L."/>
            <person name="Fulton B."/>
            <person name="Courtney L."/>
            <person name="Fronick C."/>
            <person name="Harrison M."/>
            <person name="Strong C."/>
            <person name="Farmer C."/>
            <person name="Delahaunty K."/>
            <person name="Markovic C."/>
            <person name="Hall O."/>
            <person name="Minx P."/>
            <person name="Tomlinson C."/>
            <person name="Mitreva M."/>
            <person name="Nelson J."/>
            <person name="Hou S."/>
            <person name="Wollam A."/>
            <person name="Pepin K.H."/>
            <person name="Johnson M."/>
            <person name="Bhonagiri V."/>
            <person name="Nash W.E."/>
            <person name="Warren W."/>
            <person name="Chinwalla A."/>
            <person name="Mardis E.R."/>
            <person name="Wilson R.K."/>
        </authorList>
    </citation>
    <scope>NUCLEOTIDE SEQUENCE [LARGE SCALE GENOMIC DNA]</scope>
    <source>
        <strain evidence="1 2">F0319</strain>
    </source>
</reference>
<accession>C9MTW7</accession>
<evidence type="ECO:0000313" key="2">
    <source>
        <dbReference type="Proteomes" id="UP000003327"/>
    </source>
</evidence>
<sequence length="174" mass="19506">MMSIPERFLFDNLVWTSTGDIWATWRLTPLQRPVTENASLTVAAAHRDLFRHLARHEFCLNGALTWTDPTEIVDAMAAGLDLSEHPVWADEIDATLDQPETESLGRRVWFLSIKLNQDQKIRTHTAWTAALNKITEAAGLMTTAPGRVAREWASVRLRNSVRTAGSVPTPPGHR</sequence>
<dbReference type="AlphaFoldDB" id="C9MTW7"/>
<organism evidence="1 2">
    <name type="scientific">Prevotella veroralis F0319</name>
    <dbReference type="NCBI Taxonomy" id="649761"/>
    <lineage>
        <taxon>Bacteria</taxon>
        <taxon>Pseudomonadati</taxon>
        <taxon>Bacteroidota</taxon>
        <taxon>Bacteroidia</taxon>
        <taxon>Bacteroidales</taxon>
        <taxon>Prevotellaceae</taxon>
        <taxon>Prevotella</taxon>
    </lineage>
</organism>
<dbReference type="EMBL" id="ACVA01000091">
    <property type="protein sequence ID" value="EEX17051.1"/>
    <property type="molecule type" value="Genomic_DNA"/>
</dbReference>
<dbReference type="Proteomes" id="UP000003327">
    <property type="component" value="Unassembled WGS sequence"/>
</dbReference>
<dbReference type="HOGENOM" id="CLU_1538700_0_0_10"/>
<proteinExistence type="predicted"/>
<dbReference type="eggNOG" id="COG3451">
    <property type="taxonomic scope" value="Bacteria"/>
</dbReference>
<dbReference type="RefSeq" id="WP_004384794.1">
    <property type="nucleotide sequence ID" value="NZ_GG698730.1"/>
</dbReference>
<comment type="caution">
    <text evidence="1">The sequence shown here is derived from an EMBL/GenBank/DDBJ whole genome shotgun (WGS) entry which is preliminary data.</text>
</comment>
<evidence type="ECO:0000313" key="1">
    <source>
        <dbReference type="EMBL" id="EEX17051.1"/>
    </source>
</evidence>
<keyword evidence="2" id="KW-1185">Reference proteome</keyword>